<reference evidence="2" key="1">
    <citation type="submission" date="2020-10" db="EMBL/GenBank/DDBJ databases">
        <authorList>
            <person name="Roach M.J.R."/>
        </authorList>
    </citation>
    <scope>NUCLEOTIDE SEQUENCE</scope>
    <source>
        <strain evidence="2">CBS 1945</strain>
    </source>
</reference>
<dbReference type="KEGG" id="bnn:FOA43_000981"/>
<keyword evidence="3" id="KW-1185">Reference proteome</keyword>
<dbReference type="EMBL" id="CP064812">
    <property type="protein sequence ID" value="QPG73668.1"/>
    <property type="molecule type" value="Genomic_DNA"/>
</dbReference>
<dbReference type="PROSITE" id="PS50146">
    <property type="entry name" value="DAGK"/>
    <property type="match status" value="1"/>
</dbReference>
<dbReference type="SUPFAM" id="SSF111331">
    <property type="entry name" value="NAD kinase/diacylglycerol kinase-like"/>
    <property type="match status" value="1"/>
</dbReference>
<dbReference type="AlphaFoldDB" id="A0A875RY98"/>
<dbReference type="GO" id="GO:0005737">
    <property type="term" value="C:cytoplasm"/>
    <property type="evidence" value="ECO:0007669"/>
    <property type="project" value="TreeGrafter"/>
</dbReference>
<dbReference type="GO" id="GO:0001727">
    <property type="term" value="F:lipid kinase activity"/>
    <property type="evidence" value="ECO:0007669"/>
    <property type="project" value="UniProtKB-ARBA"/>
</dbReference>
<dbReference type="Gene3D" id="2.60.200.40">
    <property type="match status" value="1"/>
</dbReference>
<dbReference type="Proteomes" id="UP000662931">
    <property type="component" value="Chromosome 1"/>
</dbReference>
<dbReference type="GO" id="GO:0016020">
    <property type="term" value="C:membrane"/>
    <property type="evidence" value="ECO:0007669"/>
    <property type="project" value="TreeGrafter"/>
</dbReference>
<protein>
    <recommendedName>
        <fullName evidence="1">DAGKc domain-containing protein</fullName>
    </recommendedName>
</protein>
<accession>A0A875RY98</accession>
<dbReference type="InterPro" id="IPR016064">
    <property type="entry name" value="NAD/diacylglycerol_kinase_sf"/>
</dbReference>
<dbReference type="GO" id="GO:0046512">
    <property type="term" value="P:sphingosine biosynthetic process"/>
    <property type="evidence" value="ECO:0007669"/>
    <property type="project" value="TreeGrafter"/>
</dbReference>
<dbReference type="InterPro" id="IPR050187">
    <property type="entry name" value="Lipid_Phosphate_FormReg"/>
</dbReference>
<dbReference type="InterPro" id="IPR017438">
    <property type="entry name" value="ATP-NAD_kinase_N"/>
</dbReference>
<name>A0A875RY98_EENNA</name>
<dbReference type="PANTHER" id="PTHR12358">
    <property type="entry name" value="SPHINGOSINE KINASE"/>
    <property type="match status" value="1"/>
</dbReference>
<dbReference type="Gene3D" id="3.40.50.10330">
    <property type="entry name" value="Probable inorganic polyphosphate/atp-NAD kinase, domain 1"/>
    <property type="match status" value="1"/>
</dbReference>
<dbReference type="GO" id="GO:0016773">
    <property type="term" value="F:phosphotransferase activity, alcohol group as acceptor"/>
    <property type="evidence" value="ECO:0007669"/>
    <property type="project" value="UniProtKB-ARBA"/>
</dbReference>
<gene>
    <name evidence="2" type="ORF">FOA43_000981</name>
</gene>
<dbReference type="SMART" id="SM00046">
    <property type="entry name" value="DAGKc"/>
    <property type="match status" value="1"/>
</dbReference>
<feature type="domain" description="DAGKc" evidence="1">
    <location>
        <begin position="134"/>
        <end position="273"/>
    </location>
</feature>
<dbReference type="Pfam" id="PF00781">
    <property type="entry name" value="DAGK_cat"/>
    <property type="match status" value="1"/>
</dbReference>
<sequence length="523" mass="57662">MKAYIETEGLVLKGQLPQLDDEENDLDMASTMCCVPFAAVAVGKGENFDPIASDRSLIPYKSILWSEPTESGVFDELEVSYARKVGHKTGVFTSVFTIAAGPKSSESSLISSTVTDDSIILSEKLMARAYPDSKPGVSVLVLINPHGGKGLSLKIYNKEVEPFLRAAHCNLTVIKTKYSGHATDIAEEMDIDKFDLILCASGDGIPHEVINGLYKRSDRAKAFNKLVITQVPAGSGNALSRSCLGTLEPSDAVLEILKGVTVRTDLMAVCSQDQPVIVSFLSQTYGIIAQADIGTEWMRWIGESRFDIGVLSQVLSGRSYPCTIAVKYIARTIEELSDYYRIHMNDASNDADLDDDAFELKYNDVFQETDDLCDISNLPGWEKLDDELCSNMGLLYSGKMPYVSKDTNFFPAALPHDGSMDIVVTDVRAGFFKTVDALLSLDKGLHVWTEEVTHSKVEAFRVIPRAKPGQLPFISVDGENFPFQPFQVEIMRGLMKTVMRDGSYTETGFLDNHRRMQLDSTTL</sequence>
<dbReference type="OrthoDB" id="3853857at2759"/>
<dbReference type="PANTHER" id="PTHR12358:SF31">
    <property type="entry name" value="ACYLGLYCEROL KINASE, MITOCHONDRIAL"/>
    <property type="match status" value="1"/>
</dbReference>
<evidence type="ECO:0000313" key="3">
    <source>
        <dbReference type="Proteomes" id="UP000662931"/>
    </source>
</evidence>
<evidence type="ECO:0000313" key="2">
    <source>
        <dbReference type="EMBL" id="QPG73668.1"/>
    </source>
</evidence>
<dbReference type="InterPro" id="IPR001206">
    <property type="entry name" value="Diacylglycerol_kinase_cat_dom"/>
</dbReference>
<dbReference type="RefSeq" id="XP_038777233.1">
    <property type="nucleotide sequence ID" value="XM_038921305.1"/>
</dbReference>
<evidence type="ECO:0000259" key="1">
    <source>
        <dbReference type="PROSITE" id="PS50146"/>
    </source>
</evidence>
<organism evidence="2 3">
    <name type="scientific">Eeniella nana</name>
    <name type="common">Yeast</name>
    <name type="synonym">Brettanomyces nanus</name>
    <dbReference type="NCBI Taxonomy" id="13502"/>
    <lineage>
        <taxon>Eukaryota</taxon>
        <taxon>Fungi</taxon>
        <taxon>Dikarya</taxon>
        <taxon>Ascomycota</taxon>
        <taxon>Saccharomycotina</taxon>
        <taxon>Pichiomycetes</taxon>
        <taxon>Pichiales</taxon>
        <taxon>Pichiaceae</taxon>
        <taxon>Brettanomyces</taxon>
    </lineage>
</organism>
<dbReference type="GeneID" id="62194382"/>
<proteinExistence type="predicted"/>